<sequence length="234" mass="25107">MQSVFDHGLHFLTGDVQTEQHIAERQHLDHLIGRHHTGQRNAHAAAALQRDVGAAILLVGHVQISLGDQLLDVAAAHAHAAFGIAGHAGTAVVRRAFTTRHAARAQLLRHECRLRLLELGHTVLVGLQHLGGGVRRHDHAQKAAGRHAGINGLALILGHVLAADAVVVADQHMRRARTIGDIALGVERHLELAHHLRVFPSLDDADRLAVLVVHARGIGAAWRAHTVGLECIGT</sequence>
<name>A0A645CPY8_9ZZZZ</name>
<comment type="caution">
    <text evidence="1">The sequence shown here is derived from an EMBL/GenBank/DDBJ whole genome shotgun (WGS) entry which is preliminary data.</text>
</comment>
<dbReference type="EMBL" id="VSSQ01029156">
    <property type="protein sequence ID" value="MPM79160.1"/>
    <property type="molecule type" value="Genomic_DNA"/>
</dbReference>
<dbReference type="AlphaFoldDB" id="A0A645CPY8"/>
<organism evidence="1">
    <name type="scientific">bioreactor metagenome</name>
    <dbReference type="NCBI Taxonomy" id="1076179"/>
    <lineage>
        <taxon>unclassified sequences</taxon>
        <taxon>metagenomes</taxon>
        <taxon>ecological metagenomes</taxon>
    </lineage>
</organism>
<gene>
    <name evidence="1" type="ORF">SDC9_126193</name>
</gene>
<accession>A0A645CPY8</accession>
<evidence type="ECO:0000313" key="1">
    <source>
        <dbReference type="EMBL" id="MPM79160.1"/>
    </source>
</evidence>
<protein>
    <submittedName>
        <fullName evidence="1">Uncharacterized protein</fullName>
    </submittedName>
</protein>
<proteinExistence type="predicted"/>
<reference evidence="1" key="1">
    <citation type="submission" date="2019-08" db="EMBL/GenBank/DDBJ databases">
        <authorList>
            <person name="Kucharzyk K."/>
            <person name="Murdoch R.W."/>
            <person name="Higgins S."/>
            <person name="Loffler F."/>
        </authorList>
    </citation>
    <scope>NUCLEOTIDE SEQUENCE</scope>
</reference>